<dbReference type="WBParaSite" id="HNAJ_0001247801-mRNA-1">
    <property type="protein sequence ID" value="HNAJ_0001247801-mRNA-1"/>
    <property type="gene ID" value="HNAJ_0001247801"/>
</dbReference>
<proteinExistence type="predicted"/>
<sequence length="103" mass="11545">MKGRKQVRFEISANVCVNISFSSTMICIIGFPTLSHPQIGDASIENTINSSRQGRYLRFAPIDSGFSMADATFHFTTPECQKMLLALDIFCLVDSAYILFRQN</sequence>
<dbReference type="EMBL" id="UZAE01014339">
    <property type="protein sequence ID" value="VDO13192.1"/>
    <property type="molecule type" value="Genomic_DNA"/>
</dbReference>
<gene>
    <name evidence="2" type="ORF">HNAJ_LOCUS12463</name>
</gene>
<feature type="transmembrane region" description="Helical" evidence="1">
    <location>
        <begin position="83"/>
        <end position="100"/>
    </location>
</feature>
<evidence type="ECO:0000313" key="4">
    <source>
        <dbReference type="WBParaSite" id="HNAJ_0001247801-mRNA-1"/>
    </source>
</evidence>
<protein>
    <submittedName>
        <fullName evidence="2 4">Uncharacterized protein</fullName>
    </submittedName>
</protein>
<feature type="transmembrane region" description="Helical" evidence="1">
    <location>
        <begin position="12"/>
        <end position="31"/>
    </location>
</feature>
<keyword evidence="1" id="KW-1133">Transmembrane helix</keyword>
<evidence type="ECO:0000313" key="2">
    <source>
        <dbReference type="EMBL" id="VDO13192.1"/>
    </source>
</evidence>
<dbReference type="Proteomes" id="UP000278807">
    <property type="component" value="Unassembled WGS sequence"/>
</dbReference>
<evidence type="ECO:0000313" key="3">
    <source>
        <dbReference type="Proteomes" id="UP000278807"/>
    </source>
</evidence>
<reference evidence="2 3" key="2">
    <citation type="submission" date="2018-11" db="EMBL/GenBank/DDBJ databases">
        <authorList>
            <consortium name="Pathogen Informatics"/>
        </authorList>
    </citation>
    <scope>NUCLEOTIDE SEQUENCE [LARGE SCALE GENOMIC DNA]</scope>
</reference>
<reference evidence="4" key="1">
    <citation type="submission" date="2017-02" db="UniProtKB">
        <authorList>
            <consortium name="WormBaseParasite"/>
        </authorList>
    </citation>
    <scope>IDENTIFICATION</scope>
</reference>
<keyword evidence="1" id="KW-0812">Transmembrane</keyword>
<name>A0A0R3TX90_RODNA</name>
<accession>A0A0R3TX90</accession>
<dbReference type="AlphaFoldDB" id="A0A0R3TX90"/>
<organism evidence="4">
    <name type="scientific">Rodentolepis nana</name>
    <name type="common">Dwarf tapeworm</name>
    <name type="synonym">Hymenolepis nana</name>
    <dbReference type="NCBI Taxonomy" id="102285"/>
    <lineage>
        <taxon>Eukaryota</taxon>
        <taxon>Metazoa</taxon>
        <taxon>Spiralia</taxon>
        <taxon>Lophotrochozoa</taxon>
        <taxon>Platyhelminthes</taxon>
        <taxon>Cestoda</taxon>
        <taxon>Eucestoda</taxon>
        <taxon>Cyclophyllidea</taxon>
        <taxon>Hymenolepididae</taxon>
        <taxon>Rodentolepis</taxon>
    </lineage>
</organism>
<keyword evidence="1" id="KW-0472">Membrane</keyword>
<evidence type="ECO:0000256" key="1">
    <source>
        <dbReference type="SAM" id="Phobius"/>
    </source>
</evidence>
<keyword evidence="3" id="KW-1185">Reference proteome</keyword>